<name>A0A6J5T4M7_9CAUD</name>
<evidence type="ECO:0000313" key="1">
    <source>
        <dbReference type="EMBL" id="CAB4222528.1"/>
    </source>
</evidence>
<accession>A0A6J5T4M7</accession>
<proteinExistence type="predicted"/>
<reference evidence="1" key="1">
    <citation type="submission" date="2020-05" db="EMBL/GenBank/DDBJ databases">
        <authorList>
            <person name="Chiriac C."/>
            <person name="Salcher M."/>
            <person name="Ghai R."/>
            <person name="Kavagutti S V."/>
        </authorList>
    </citation>
    <scope>NUCLEOTIDE SEQUENCE</scope>
</reference>
<organism evidence="1">
    <name type="scientific">uncultured Caudovirales phage</name>
    <dbReference type="NCBI Taxonomy" id="2100421"/>
    <lineage>
        <taxon>Viruses</taxon>
        <taxon>Duplodnaviria</taxon>
        <taxon>Heunggongvirae</taxon>
        <taxon>Uroviricota</taxon>
        <taxon>Caudoviricetes</taxon>
        <taxon>Peduoviridae</taxon>
        <taxon>Maltschvirus</taxon>
        <taxon>Maltschvirus maltsch</taxon>
    </lineage>
</organism>
<sequence length="51" mass="6414">MNQRKRRHIKQTDKKKEYSRLYKIANADKIKEQRKEYRTNNADEIEDYNRV</sequence>
<protein>
    <submittedName>
        <fullName evidence="1">Uncharacterized protein</fullName>
    </submittedName>
</protein>
<gene>
    <name evidence="1" type="ORF">UFOVP1655_124</name>
</gene>
<dbReference type="EMBL" id="LR797523">
    <property type="protein sequence ID" value="CAB4222528.1"/>
    <property type="molecule type" value="Genomic_DNA"/>
</dbReference>